<organism evidence="1 2">
    <name type="scientific">Naganishia cerealis</name>
    <dbReference type="NCBI Taxonomy" id="610337"/>
    <lineage>
        <taxon>Eukaryota</taxon>
        <taxon>Fungi</taxon>
        <taxon>Dikarya</taxon>
        <taxon>Basidiomycota</taxon>
        <taxon>Agaricomycotina</taxon>
        <taxon>Tremellomycetes</taxon>
        <taxon>Filobasidiales</taxon>
        <taxon>Filobasidiaceae</taxon>
        <taxon>Naganishia</taxon>
    </lineage>
</organism>
<accession>A0ACC2W407</accession>
<comment type="caution">
    <text evidence="1">The sequence shown here is derived from an EMBL/GenBank/DDBJ whole genome shotgun (WGS) entry which is preliminary data.</text>
</comment>
<evidence type="ECO:0000313" key="1">
    <source>
        <dbReference type="EMBL" id="KAJ9105822.1"/>
    </source>
</evidence>
<reference evidence="1" key="1">
    <citation type="submission" date="2023-04" db="EMBL/GenBank/DDBJ databases">
        <title>Draft Genome sequencing of Naganishia species isolated from polar environments using Oxford Nanopore Technology.</title>
        <authorList>
            <person name="Leo P."/>
            <person name="Venkateswaran K."/>
        </authorList>
    </citation>
    <scope>NUCLEOTIDE SEQUENCE</scope>
    <source>
        <strain evidence="1">MNA-CCFEE 5261</strain>
    </source>
</reference>
<proteinExistence type="predicted"/>
<protein>
    <submittedName>
        <fullName evidence="1">Uncharacterized protein</fullName>
    </submittedName>
</protein>
<dbReference type="EMBL" id="JASBWR010000032">
    <property type="protein sequence ID" value="KAJ9105822.1"/>
    <property type="molecule type" value="Genomic_DNA"/>
</dbReference>
<keyword evidence="2" id="KW-1185">Reference proteome</keyword>
<gene>
    <name evidence="1" type="ORF">QFC19_003390</name>
</gene>
<sequence length="72" mass="8221">MSTTWKNSPIYQRLNEVRNTELQSEKKATQTAFGKRTLPLLRLLKDGCSMGGLTQYLQAVGFRKAMISPFRL</sequence>
<name>A0ACC2W407_9TREE</name>
<dbReference type="Proteomes" id="UP001241377">
    <property type="component" value="Unassembled WGS sequence"/>
</dbReference>
<evidence type="ECO:0000313" key="2">
    <source>
        <dbReference type="Proteomes" id="UP001241377"/>
    </source>
</evidence>